<dbReference type="Proteomes" id="UP000242699">
    <property type="component" value="Unassembled WGS sequence"/>
</dbReference>
<protein>
    <submittedName>
        <fullName evidence="3">ABC transporter substrate-binding protein</fullName>
    </submittedName>
</protein>
<dbReference type="AlphaFoldDB" id="A0A2T2X587"/>
<dbReference type="Gene3D" id="3.10.105.10">
    <property type="entry name" value="Dipeptide-binding Protein, Domain 3"/>
    <property type="match status" value="1"/>
</dbReference>
<dbReference type="Gene3D" id="3.40.190.10">
    <property type="entry name" value="Periplasmic binding protein-like II"/>
    <property type="match status" value="1"/>
</dbReference>
<name>A0A2T2X587_9FIRM</name>
<dbReference type="PROSITE" id="PS51257">
    <property type="entry name" value="PROKAR_LIPOPROTEIN"/>
    <property type="match status" value="1"/>
</dbReference>
<organism evidence="3 4">
    <name type="scientific">Sulfobacillus benefaciens</name>
    <dbReference type="NCBI Taxonomy" id="453960"/>
    <lineage>
        <taxon>Bacteria</taxon>
        <taxon>Bacillati</taxon>
        <taxon>Bacillota</taxon>
        <taxon>Clostridia</taxon>
        <taxon>Eubacteriales</taxon>
        <taxon>Clostridiales Family XVII. Incertae Sedis</taxon>
        <taxon>Sulfobacillus</taxon>
    </lineage>
</organism>
<dbReference type="InterPro" id="IPR030678">
    <property type="entry name" value="Peptide/Ni-bd"/>
</dbReference>
<dbReference type="Gene3D" id="3.90.76.10">
    <property type="entry name" value="Dipeptide-binding Protein, Domain 1"/>
    <property type="match status" value="1"/>
</dbReference>
<dbReference type="PANTHER" id="PTHR30290">
    <property type="entry name" value="PERIPLASMIC BINDING COMPONENT OF ABC TRANSPORTER"/>
    <property type="match status" value="1"/>
</dbReference>
<dbReference type="CDD" id="cd08509">
    <property type="entry name" value="PBP2_TmCBP_oligosaccharides_like"/>
    <property type="match status" value="1"/>
</dbReference>
<evidence type="ECO:0000256" key="1">
    <source>
        <dbReference type="SAM" id="SignalP"/>
    </source>
</evidence>
<proteinExistence type="predicted"/>
<feature type="chain" id="PRO_5015598682" evidence="1">
    <location>
        <begin position="33"/>
        <end position="548"/>
    </location>
</feature>
<feature type="signal peptide" evidence="1">
    <location>
        <begin position="1"/>
        <end position="32"/>
    </location>
</feature>
<dbReference type="GO" id="GO:0042597">
    <property type="term" value="C:periplasmic space"/>
    <property type="evidence" value="ECO:0007669"/>
    <property type="project" value="UniProtKB-ARBA"/>
</dbReference>
<dbReference type="InterPro" id="IPR039424">
    <property type="entry name" value="SBP_5"/>
</dbReference>
<gene>
    <name evidence="3" type="ORF">C7B43_07740</name>
</gene>
<comment type="caution">
    <text evidence="3">The sequence shown here is derived from an EMBL/GenBank/DDBJ whole genome shotgun (WGS) entry which is preliminary data.</text>
</comment>
<dbReference type="PIRSF" id="PIRSF002741">
    <property type="entry name" value="MppA"/>
    <property type="match status" value="1"/>
</dbReference>
<feature type="domain" description="Solute-binding protein family 5" evidence="2">
    <location>
        <begin position="89"/>
        <end position="453"/>
    </location>
</feature>
<dbReference type="InterPro" id="IPR000914">
    <property type="entry name" value="SBP_5_dom"/>
</dbReference>
<dbReference type="Pfam" id="PF00496">
    <property type="entry name" value="SBP_bac_5"/>
    <property type="match status" value="1"/>
</dbReference>
<evidence type="ECO:0000313" key="4">
    <source>
        <dbReference type="Proteomes" id="UP000242699"/>
    </source>
</evidence>
<dbReference type="SUPFAM" id="SSF53850">
    <property type="entry name" value="Periplasmic binding protein-like II"/>
    <property type="match status" value="1"/>
</dbReference>
<accession>A0A2T2X587</accession>
<evidence type="ECO:0000259" key="2">
    <source>
        <dbReference type="Pfam" id="PF00496"/>
    </source>
</evidence>
<reference evidence="3 4" key="1">
    <citation type="journal article" date="2014" name="BMC Genomics">
        <title>Comparison of environmental and isolate Sulfobacillus genomes reveals diverse carbon, sulfur, nitrogen, and hydrogen metabolisms.</title>
        <authorList>
            <person name="Justice N.B."/>
            <person name="Norman A."/>
            <person name="Brown C.T."/>
            <person name="Singh A."/>
            <person name="Thomas B.C."/>
            <person name="Banfield J.F."/>
        </authorList>
    </citation>
    <scope>NUCLEOTIDE SEQUENCE [LARGE SCALE GENOMIC DNA]</scope>
    <source>
        <strain evidence="3">AMDSBA1</strain>
    </source>
</reference>
<dbReference type="EMBL" id="PXYT01000014">
    <property type="protein sequence ID" value="PSR29673.1"/>
    <property type="molecule type" value="Genomic_DNA"/>
</dbReference>
<keyword evidence="1" id="KW-0732">Signal</keyword>
<dbReference type="GO" id="GO:0043190">
    <property type="term" value="C:ATP-binding cassette (ABC) transporter complex"/>
    <property type="evidence" value="ECO:0007669"/>
    <property type="project" value="InterPro"/>
</dbReference>
<sequence length="548" mass="60292">MKTSRIVPSLAGISVACALALAGCGQSPATQASPQPNRPLTVIPGLNGAFADNFNPYSSSALSGTLGIIYQPLFYFNLVGPQTYGLIGQSYQWSNGNRTLTVTLRPHVKWSNGQPVTVQDVVFSYDILRKFPSLDTSGIWTHLTSVTAKGSNQVVFTFRAPDVPFGNFVLGDVYIVPQSIWSKVANPAKVTNTHPIGTGPYLVHSFSTQAYTYTANPRYWGGEPKVHELKYLDYSGNQSATLALASGTVDWTDLFFPNINKVFVSKAPQYNHYWFSVGGTNMLYPNLKNPLLAQLPVRQAISAAINRTQLDKVGEYGYEAPATPTALLLPQEKSWIDPHLPPQDRNFSYNPQKAVSILQKAGFKRNAQGIFTAPNGTPLSFTLEVPTGWTDWDSDCSLIANDLKKIGIQVTVQQLSFGAYYSNITTGHYQLAMSWSGSGSTPYYLYQALLMPKNPGNFEQWSNPSTTAALTAYRRSSNPTVQRQAIYTLENAVAKNLPAIPLIYGATWYEYNNKYFTGWPTAQNPYAQPAPYNYPAEGIVLSHLKPRG</sequence>
<evidence type="ECO:0000313" key="3">
    <source>
        <dbReference type="EMBL" id="PSR29673.1"/>
    </source>
</evidence>
<dbReference type="PANTHER" id="PTHR30290:SF82">
    <property type="entry name" value="ABC-TYPE DIPEPTIDE_OLIGOPEPTIDE TRANSPORT SYSTEM, PERIPLASMIC COMPONENT"/>
    <property type="match status" value="1"/>
</dbReference>
<dbReference type="GO" id="GO:1904680">
    <property type="term" value="F:peptide transmembrane transporter activity"/>
    <property type="evidence" value="ECO:0007669"/>
    <property type="project" value="TreeGrafter"/>
</dbReference>
<dbReference type="GO" id="GO:0015833">
    <property type="term" value="P:peptide transport"/>
    <property type="evidence" value="ECO:0007669"/>
    <property type="project" value="TreeGrafter"/>
</dbReference>